<protein>
    <submittedName>
        <fullName evidence="2">Uncharacterized protein</fullName>
    </submittedName>
</protein>
<dbReference type="Proteomes" id="UP000600918">
    <property type="component" value="Unassembled WGS sequence"/>
</dbReference>
<dbReference type="EMBL" id="JACSDY010000003">
    <property type="protein sequence ID" value="KAF7432244.1"/>
    <property type="molecule type" value="Genomic_DNA"/>
</dbReference>
<comment type="caution">
    <text evidence="2">The sequence shown here is derived from an EMBL/GenBank/DDBJ whole genome shotgun (WGS) entry which is preliminary data.</text>
</comment>
<reference evidence="2" key="1">
    <citation type="journal article" date="2020" name="G3 (Bethesda)">
        <title>High-Quality Assemblies for Three Invasive Social Wasps from the &lt;i&gt;Vespula&lt;/i&gt; Genus.</title>
        <authorList>
            <person name="Harrop T.W.R."/>
            <person name="Guhlin J."/>
            <person name="McLaughlin G.M."/>
            <person name="Permina E."/>
            <person name="Stockwell P."/>
            <person name="Gilligan J."/>
            <person name="Le Lec M.F."/>
            <person name="Gruber M.A.M."/>
            <person name="Quinn O."/>
            <person name="Lovegrove M."/>
            <person name="Duncan E.J."/>
            <person name="Remnant E.J."/>
            <person name="Van Eeckhoven J."/>
            <person name="Graham B."/>
            <person name="Knapp R.A."/>
            <person name="Langford K.W."/>
            <person name="Kronenberg Z."/>
            <person name="Press M.O."/>
            <person name="Eacker S.M."/>
            <person name="Wilson-Rankin E.E."/>
            <person name="Purcell J."/>
            <person name="Lester P.J."/>
            <person name="Dearden P.K."/>
        </authorList>
    </citation>
    <scope>NUCLEOTIDE SEQUENCE</scope>
    <source>
        <strain evidence="2">Volc-1</strain>
    </source>
</reference>
<evidence type="ECO:0000313" key="2">
    <source>
        <dbReference type="EMBL" id="KAF7432244.1"/>
    </source>
</evidence>
<name>A0A834UDE3_VESPE</name>
<accession>A0A834UDE3</accession>
<evidence type="ECO:0000256" key="1">
    <source>
        <dbReference type="SAM" id="MobiDB-lite"/>
    </source>
</evidence>
<gene>
    <name evidence="2" type="ORF">H0235_005168</name>
</gene>
<dbReference type="AlphaFoldDB" id="A0A834UDE3"/>
<evidence type="ECO:0000313" key="3">
    <source>
        <dbReference type="Proteomes" id="UP000600918"/>
    </source>
</evidence>
<feature type="region of interest" description="Disordered" evidence="1">
    <location>
        <begin position="26"/>
        <end position="46"/>
    </location>
</feature>
<proteinExistence type="predicted"/>
<sequence length="188" mass="20834">MNEGSLSSLVLLKGWPDLRGESRRVLSTDTGLQGDSTLRTSNEKSIGRNARKTGPLIVPSNERVQVLTVGLRDGKKYEITSRLVPVTLERDDRKIKSKEFEEGRSVGRTVLTRQHSNLSKFGRCKTSDNSKQLRSSLIASPRKQLIPPGNPARFAFRGERLNVGSTEYSASRYMPTICVLCLTDSPGN</sequence>
<keyword evidence="3" id="KW-1185">Reference proteome</keyword>
<feature type="compositionally biased region" description="Polar residues" evidence="1">
    <location>
        <begin position="27"/>
        <end position="40"/>
    </location>
</feature>
<organism evidence="2 3">
    <name type="scientific">Vespula pensylvanica</name>
    <name type="common">Western yellow jacket</name>
    <name type="synonym">Wasp</name>
    <dbReference type="NCBI Taxonomy" id="30213"/>
    <lineage>
        <taxon>Eukaryota</taxon>
        <taxon>Metazoa</taxon>
        <taxon>Ecdysozoa</taxon>
        <taxon>Arthropoda</taxon>
        <taxon>Hexapoda</taxon>
        <taxon>Insecta</taxon>
        <taxon>Pterygota</taxon>
        <taxon>Neoptera</taxon>
        <taxon>Endopterygota</taxon>
        <taxon>Hymenoptera</taxon>
        <taxon>Apocrita</taxon>
        <taxon>Aculeata</taxon>
        <taxon>Vespoidea</taxon>
        <taxon>Vespidae</taxon>
        <taxon>Vespinae</taxon>
        <taxon>Vespula</taxon>
    </lineage>
</organism>